<dbReference type="InterPro" id="IPR036271">
    <property type="entry name" value="Tet_transcr_reg_TetR-rel_C_sf"/>
</dbReference>
<dbReference type="InterPro" id="IPR001647">
    <property type="entry name" value="HTH_TetR"/>
</dbReference>
<reference evidence="6 7" key="1">
    <citation type="submission" date="2020-09" db="EMBL/GenBank/DDBJ databases">
        <title>Sphingomonas sp., a new species isolated from pork steak.</title>
        <authorList>
            <person name="Heidler von Heilborn D."/>
        </authorList>
    </citation>
    <scope>NUCLEOTIDE SEQUENCE [LARGE SCALE GENOMIC DNA]</scope>
    <source>
        <strain evidence="7">S8-3T</strain>
    </source>
</reference>
<keyword evidence="7" id="KW-1185">Reference proteome</keyword>
<evidence type="ECO:0000256" key="1">
    <source>
        <dbReference type="ARBA" id="ARBA00023015"/>
    </source>
</evidence>
<evidence type="ECO:0000259" key="5">
    <source>
        <dbReference type="PROSITE" id="PS50977"/>
    </source>
</evidence>
<dbReference type="KEGG" id="spap:H3Z74_18560"/>
<dbReference type="Gene3D" id="1.10.10.60">
    <property type="entry name" value="Homeodomain-like"/>
    <property type="match status" value="1"/>
</dbReference>
<dbReference type="PANTHER" id="PTHR47506:SF1">
    <property type="entry name" value="HTH-TYPE TRANSCRIPTIONAL REGULATOR YJDC"/>
    <property type="match status" value="1"/>
</dbReference>
<dbReference type="Pfam" id="PF16925">
    <property type="entry name" value="TetR_C_13"/>
    <property type="match status" value="1"/>
</dbReference>
<dbReference type="InterPro" id="IPR011075">
    <property type="entry name" value="TetR_C"/>
</dbReference>
<dbReference type="InterPro" id="IPR009057">
    <property type="entry name" value="Homeodomain-like_sf"/>
</dbReference>
<dbReference type="GO" id="GO:0003677">
    <property type="term" value="F:DNA binding"/>
    <property type="evidence" value="ECO:0007669"/>
    <property type="project" value="UniProtKB-UniRule"/>
</dbReference>
<sequence>MERRGRPRAFDRDAALQRAMELFWENGFEETSMTDLTDAMGIASPSLYAAFGSKEALFREAVDRYKGCVGTEIWEALDREPDIVDAIGAFLMNTARSYSDEATPRGCMIVLGARSAGPSSHPVCDTLKRHRAMNLDQLRRRFERAVADRQLPTQFDCAAAAAFYASLQHGMSIVARDGADAATLESIAIAGRRSCAASRDAGA</sequence>
<dbReference type="AlphaFoldDB" id="A0A7H0LGB5"/>
<dbReference type="Proteomes" id="UP000516148">
    <property type="component" value="Chromosome"/>
</dbReference>
<feature type="DNA-binding region" description="H-T-H motif" evidence="4">
    <location>
        <begin position="32"/>
        <end position="51"/>
    </location>
</feature>
<dbReference type="PROSITE" id="PS50977">
    <property type="entry name" value="HTH_TETR_2"/>
    <property type="match status" value="1"/>
</dbReference>
<name>A0A7H0LGB5_9SPHN</name>
<dbReference type="InterPro" id="IPR023772">
    <property type="entry name" value="DNA-bd_HTH_TetR-type_CS"/>
</dbReference>
<dbReference type="PROSITE" id="PS01081">
    <property type="entry name" value="HTH_TETR_1"/>
    <property type="match status" value="1"/>
</dbReference>
<dbReference type="RefSeq" id="WP_187761045.1">
    <property type="nucleotide sequence ID" value="NZ_CP061038.1"/>
</dbReference>
<proteinExistence type="predicted"/>
<evidence type="ECO:0000313" key="7">
    <source>
        <dbReference type="Proteomes" id="UP000516148"/>
    </source>
</evidence>
<accession>A0A7H0LGB5</accession>
<dbReference type="PANTHER" id="PTHR47506">
    <property type="entry name" value="TRANSCRIPTIONAL REGULATORY PROTEIN"/>
    <property type="match status" value="1"/>
</dbReference>
<dbReference type="PRINTS" id="PR00455">
    <property type="entry name" value="HTHTETR"/>
</dbReference>
<evidence type="ECO:0000256" key="2">
    <source>
        <dbReference type="ARBA" id="ARBA00023125"/>
    </source>
</evidence>
<evidence type="ECO:0000256" key="3">
    <source>
        <dbReference type="ARBA" id="ARBA00023163"/>
    </source>
</evidence>
<dbReference type="EMBL" id="CP061038">
    <property type="protein sequence ID" value="QNQ08718.1"/>
    <property type="molecule type" value="Genomic_DNA"/>
</dbReference>
<keyword evidence="2 4" id="KW-0238">DNA-binding</keyword>
<feature type="domain" description="HTH tetR-type" evidence="5">
    <location>
        <begin position="9"/>
        <end position="69"/>
    </location>
</feature>
<keyword evidence="3" id="KW-0804">Transcription</keyword>
<dbReference type="SUPFAM" id="SSF46689">
    <property type="entry name" value="Homeodomain-like"/>
    <property type="match status" value="1"/>
</dbReference>
<evidence type="ECO:0000256" key="4">
    <source>
        <dbReference type="PROSITE-ProRule" id="PRU00335"/>
    </source>
</evidence>
<dbReference type="Pfam" id="PF00440">
    <property type="entry name" value="TetR_N"/>
    <property type="match status" value="1"/>
</dbReference>
<gene>
    <name evidence="6" type="ORF">H3Z74_18560</name>
</gene>
<dbReference type="SUPFAM" id="SSF48498">
    <property type="entry name" value="Tetracyclin repressor-like, C-terminal domain"/>
    <property type="match status" value="1"/>
</dbReference>
<protein>
    <submittedName>
        <fullName evidence="6">TetR/AcrR family transcriptional regulator</fullName>
    </submittedName>
</protein>
<organism evidence="6 7">
    <name type="scientific">Sphingomonas alpina</name>
    <dbReference type="NCBI Taxonomy" id="653931"/>
    <lineage>
        <taxon>Bacteria</taxon>
        <taxon>Pseudomonadati</taxon>
        <taxon>Pseudomonadota</taxon>
        <taxon>Alphaproteobacteria</taxon>
        <taxon>Sphingomonadales</taxon>
        <taxon>Sphingomonadaceae</taxon>
        <taxon>Sphingomonas</taxon>
    </lineage>
</organism>
<evidence type="ECO:0000313" key="6">
    <source>
        <dbReference type="EMBL" id="QNQ08718.1"/>
    </source>
</evidence>
<keyword evidence="1" id="KW-0805">Transcription regulation</keyword>
<dbReference type="Gene3D" id="1.10.357.10">
    <property type="entry name" value="Tetracycline Repressor, domain 2"/>
    <property type="match status" value="1"/>
</dbReference>